<gene>
    <name evidence="1" type="ORF">M9H77_35636</name>
</gene>
<name>A0ACB9ZS55_CATRO</name>
<accession>A0ACB9ZS55</accession>
<comment type="caution">
    <text evidence="1">The sequence shown here is derived from an EMBL/GenBank/DDBJ whole genome shotgun (WGS) entry which is preliminary data.</text>
</comment>
<reference evidence="2" key="1">
    <citation type="journal article" date="2023" name="Nat. Plants">
        <title>Single-cell RNA sequencing provides a high-resolution roadmap for understanding the multicellular compartmentation of specialized metabolism.</title>
        <authorList>
            <person name="Sun S."/>
            <person name="Shen X."/>
            <person name="Li Y."/>
            <person name="Li Y."/>
            <person name="Wang S."/>
            <person name="Li R."/>
            <person name="Zhang H."/>
            <person name="Shen G."/>
            <person name="Guo B."/>
            <person name="Wei J."/>
            <person name="Xu J."/>
            <person name="St-Pierre B."/>
            <person name="Chen S."/>
            <person name="Sun C."/>
        </authorList>
    </citation>
    <scope>NUCLEOTIDE SEQUENCE [LARGE SCALE GENOMIC DNA]</scope>
</reference>
<evidence type="ECO:0000313" key="2">
    <source>
        <dbReference type="Proteomes" id="UP001060085"/>
    </source>
</evidence>
<sequence>MRIKYWLYRKKTSVSGKFKKMMKCICSGEQLRADEIMHSSESLATRDYSASGYSSRAAETDTKVDTSNIEEAESTLRESGYLNYEEARALLGRLEFQRGNIEAALRVFEGIDISAVTQKIKVSIARRCEQPRRHSISDDPPPMSMHAVSLLFEAIYLKARSLLVLGRFAEAAQSCKVILDTVESASPDGLPENFESDCKLLETLTKAVELLPELWKLAHVPQEAILSYRRALLYRWHLDLETRTKLEKDFATFLLYSGIEAAPPNLRSQTEDSFIPRNNIEEAILLLLVLLRKFTLKRIIWDPSILDHLCFALSLSGEFIAFARQIEELPPGIIEGKGKYTTLALCYYSDGDYTVALNLLRNVLNNRENKNYIFELLLASKICGNNRTYLEEGIGYARKVLSKYDGECEQMVSVANLLLGISLSSQSQKVASDSQRISAHSEALKALESAQRTTSDTNPTVLFYLSLENAEQRKLDVALYYAKLLLKTEAGSGVRGWILLARILSAQKRYADAENVIDAALDETGKWNQAELLRTKAKLQIAQGNLSNAIETYTHVLAVLQVQRKSFGINKKLLRVNSRFCDSQSRSNNNKSLEMEIWHDLANLYTSLSQWRDADICLSKSEGINPHSASRLHSKGLLYEAKGLHIEALKSFEAALDIDPNHVPSLISIATLLRQLNNQSIPVVKSFLSDALRLDRTNPSAWYNLGLLYKEENGSSAIEAAECFEAAALLQETAPVEPFR</sequence>
<keyword evidence="2" id="KW-1185">Reference proteome</keyword>
<proteinExistence type="predicted"/>
<protein>
    <submittedName>
        <fullName evidence="1">Uncharacterized protein</fullName>
    </submittedName>
</protein>
<evidence type="ECO:0000313" key="1">
    <source>
        <dbReference type="EMBL" id="KAI5649631.1"/>
    </source>
</evidence>
<organism evidence="1 2">
    <name type="scientific">Catharanthus roseus</name>
    <name type="common">Madagascar periwinkle</name>
    <name type="synonym">Vinca rosea</name>
    <dbReference type="NCBI Taxonomy" id="4058"/>
    <lineage>
        <taxon>Eukaryota</taxon>
        <taxon>Viridiplantae</taxon>
        <taxon>Streptophyta</taxon>
        <taxon>Embryophyta</taxon>
        <taxon>Tracheophyta</taxon>
        <taxon>Spermatophyta</taxon>
        <taxon>Magnoliopsida</taxon>
        <taxon>eudicotyledons</taxon>
        <taxon>Gunneridae</taxon>
        <taxon>Pentapetalae</taxon>
        <taxon>asterids</taxon>
        <taxon>lamiids</taxon>
        <taxon>Gentianales</taxon>
        <taxon>Apocynaceae</taxon>
        <taxon>Rauvolfioideae</taxon>
        <taxon>Vinceae</taxon>
        <taxon>Catharanthinae</taxon>
        <taxon>Catharanthus</taxon>
    </lineage>
</organism>
<dbReference type="EMBL" id="CM044708">
    <property type="protein sequence ID" value="KAI5649631.1"/>
    <property type="molecule type" value="Genomic_DNA"/>
</dbReference>
<dbReference type="Proteomes" id="UP001060085">
    <property type="component" value="Linkage Group LG08"/>
</dbReference>